<gene>
    <name evidence="7" type="ORF">I2H38_11560</name>
</gene>
<keyword evidence="2" id="KW-1003">Cell membrane</keyword>
<evidence type="ECO:0000256" key="5">
    <source>
        <dbReference type="ARBA" id="ARBA00023136"/>
    </source>
</evidence>
<protein>
    <submittedName>
        <fullName evidence="7">LysE family translocator</fullName>
    </submittedName>
</protein>
<dbReference type="PANTHER" id="PTHR30086:SF20">
    <property type="entry name" value="ARGININE EXPORTER PROTEIN ARGO-RELATED"/>
    <property type="match status" value="1"/>
</dbReference>
<dbReference type="RefSeq" id="WP_196272019.1">
    <property type="nucleotide sequence ID" value="NZ_JADQDO010000005.1"/>
</dbReference>
<evidence type="ECO:0000256" key="6">
    <source>
        <dbReference type="SAM" id="Phobius"/>
    </source>
</evidence>
<evidence type="ECO:0000256" key="2">
    <source>
        <dbReference type="ARBA" id="ARBA00022475"/>
    </source>
</evidence>
<keyword evidence="4 6" id="KW-1133">Transmembrane helix</keyword>
<proteinExistence type="predicted"/>
<organism evidence="7 8">
    <name type="scientific">Microvirga alba</name>
    <dbReference type="NCBI Taxonomy" id="2791025"/>
    <lineage>
        <taxon>Bacteria</taxon>
        <taxon>Pseudomonadati</taxon>
        <taxon>Pseudomonadota</taxon>
        <taxon>Alphaproteobacteria</taxon>
        <taxon>Hyphomicrobiales</taxon>
        <taxon>Methylobacteriaceae</taxon>
        <taxon>Microvirga</taxon>
    </lineage>
</organism>
<feature type="transmembrane region" description="Helical" evidence="6">
    <location>
        <begin position="41"/>
        <end position="61"/>
    </location>
</feature>
<dbReference type="Proteomes" id="UP000599312">
    <property type="component" value="Unassembled WGS sequence"/>
</dbReference>
<evidence type="ECO:0000313" key="8">
    <source>
        <dbReference type="Proteomes" id="UP000599312"/>
    </source>
</evidence>
<dbReference type="GO" id="GO:0015171">
    <property type="term" value="F:amino acid transmembrane transporter activity"/>
    <property type="evidence" value="ECO:0007669"/>
    <property type="project" value="TreeGrafter"/>
</dbReference>
<dbReference type="Pfam" id="PF01810">
    <property type="entry name" value="LysE"/>
    <property type="match status" value="1"/>
</dbReference>
<feature type="transmembrane region" description="Helical" evidence="6">
    <location>
        <begin position="68"/>
        <end position="88"/>
    </location>
</feature>
<evidence type="ECO:0000256" key="3">
    <source>
        <dbReference type="ARBA" id="ARBA00022692"/>
    </source>
</evidence>
<keyword evidence="3 6" id="KW-0812">Transmembrane</keyword>
<keyword evidence="5 6" id="KW-0472">Membrane</keyword>
<dbReference type="EMBL" id="JADQDO010000005">
    <property type="protein sequence ID" value="MBF9234016.1"/>
    <property type="molecule type" value="Genomic_DNA"/>
</dbReference>
<keyword evidence="8" id="KW-1185">Reference proteome</keyword>
<dbReference type="GO" id="GO:0005886">
    <property type="term" value="C:plasma membrane"/>
    <property type="evidence" value="ECO:0007669"/>
    <property type="project" value="UniProtKB-SubCell"/>
</dbReference>
<dbReference type="AlphaFoldDB" id="A0A931BML1"/>
<comment type="caution">
    <text evidence="7">The sequence shown here is derived from an EMBL/GenBank/DDBJ whole genome shotgun (WGS) entry which is preliminary data.</text>
</comment>
<feature type="transmembrane region" description="Helical" evidence="6">
    <location>
        <begin position="145"/>
        <end position="168"/>
    </location>
</feature>
<dbReference type="PANTHER" id="PTHR30086">
    <property type="entry name" value="ARGININE EXPORTER PROTEIN ARGO"/>
    <property type="match status" value="1"/>
</dbReference>
<name>A0A931BML1_9HYPH</name>
<sequence>MDFTSLAIFTAAYAIMVATPGPGIAALVARVLGRGTKGAPAFIAGYVIGDLCWFTGAALGLSAIAKTFATAFLVIKYIGAAYLLYLAYKMWATPVVVAARDEGEDATPRELFTASLTLTLGNPKPMAFFLALLPTVIDLEVLTPLAFAELAIIIAVVLAINQALYVILADRARRFVSDVRAMRIVNRICDGALVGAAAAVVR</sequence>
<accession>A0A931BML1</accession>
<evidence type="ECO:0000313" key="7">
    <source>
        <dbReference type="EMBL" id="MBF9234016.1"/>
    </source>
</evidence>
<reference evidence="7" key="1">
    <citation type="submission" date="2020-11" db="EMBL/GenBank/DDBJ databases">
        <authorList>
            <person name="Kim M.K."/>
        </authorList>
    </citation>
    <scope>NUCLEOTIDE SEQUENCE</scope>
    <source>
        <strain evidence="7">BT350</strain>
    </source>
</reference>
<evidence type="ECO:0000256" key="4">
    <source>
        <dbReference type="ARBA" id="ARBA00022989"/>
    </source>
</evidence>
<comment type="subcellular location">
    <subcellularLocation>
        <location evidence="1">Cell membrane</location>
        <topology evidence="1">Multi-pass membrane protein</topology>
    </subcellularLocation>
</comment>
<dbReference type="InterPro" id="IPR001123">
    <property type="entry name" value="LeuE-type"/>
</dbReference>
<evidence type="ECO:0000256" key="1">
    <source>
        <dbReference type="ARBA" id="ARBA00004651"/>
    </source>
</evidence>